<sequence>MHPEKGFTLKESNYIDFMARIRQVAETLNWELFYEKRPSLDKELVREFYANLTSSELKEVPVHGIKGIIIDWDLYRIDGESILQQQVEESEDHKEEEEDPTMQSAEFLDKAGPMEPEAEPNVETSMFRAQSPRTDLQDELSKLMDIMQHMQWIDIIFQFFSSGGQILSWEVLCFLSSGFYVIEFISGRFSPSPSLSSSLLDSTLHCVAFDRIGSLFLIPLLFRFSSGLPVSLLMLNIFSFLWLSKTSPLYPSLHLLCLGVRGKYSRLLFSPHHVLLRFSALFIV</sequence>
<accession>A0ABR0MG98</accession>
<proteinExistence type="predicted"/>
<reference evidence="1 2" key="1">
    <citation type="submission" date="2023-03" db="EMBL/GenBank/DDBJ databases">
        <title>WGS of Gossypium arboreum.</title>
        <authorList>
            <person name="Yu D."/>
        </authorList>
    </citation>
    <scope>NUCLEOTIDE SEQUENCE [LARGE SCALE GENOMIC DNA]</scope>
    <source>
        <tissue evidence="1">Leaf</tissue>
    </source>
</reference>
<keyword evidence="2" id="KW-1185">Reference proteome</keyword>
<name>A0ABR0MG98_GOSAR</name>
<dbReference type="Proteomes" id="UP001358586">
    <property type="component" value="Chromosome 13"/>
</dbReference>
<comment type="caution">
    <text evidence="1">The sequence shown here is derived from an EMBL/GenBank/DDBJ whole genome shotgun (WGS) entry which is preliminary data.</text>
</comment>
<gene>
    <name evidence="1" type="ORF">PVK06_048439</name>
</gene>
<dbReference type="EMBL" id="JARKNE010000013">
    <property type="protein sequence ID" value="KAK5772163.1"/>
    <property type="molecule type" value="Genomic_DNA"/>
</dbReference>
<evidence type="ECO:0000313" key="1">
    <source>
        <dbReference type="EMBL" id="KAK5772163.1"/>
    </source>
</evidence>
<protein>
    <submittedName>
        <fullName evidence="1">Uncharacterized protein</fullName>
    </submittedName>
</protein>
<organism evidence="1 2">
    <name type="scientific">Gossypium arboreum</name>
    <name type="common">Tree cotton</name>
    <name type="synonym">Gossypium nanking</name>
    <dbReference type="NCBI Taxonomy" id="29729"/>
    <lineage>
        <taxon>Eukaryota</taxon>
        <taxon>Viridiplantae</taxon>
        <taxon>Streptophyta</taxon>
        <taxon>Embryophyta</taxon>
        <taxon>Tracheophyta</taxon>
        <taxon>Spermatophyta</taxon>
        <taxon>Magnoliopsida</taxon>
        <taxon>eudicotyledons</taxon>
        <taxon>Gunneridae</taxon>
        <taxon>Pentapetalae</taxon>
        <taxon>rosids</taxon>
        <taxon>malvids</taxon>
        <taxon>Malvales</taxon>
        <taxon>Malvaceae</taxon>
        <taxon>Malvoideae</taxon>
        <taxon>Gossypium</taxon>
    </lineage>
</organism>
<evidence type="ECO:0000313" key="2">
    <source>
        <dbReference type="Proteomes" id="UP001358586"/>
    </source>
</evidence>